<dbReference type="EMBL" id="CP019475">
    <property type="protein sequence ID" value="UQC79454.1"/>
    <property type="molecule type" value="Genomic_DNA"/>
</dbReference>
<dbReference type="KEGG" id="clup:CLUP02_04934"/>
<evidence type="ECO:0000313" key="1">
    <source>
        <dbReference type="EMBL" id="UQC79454.1"/>
    </source>
</evidence>
<accession>A0A9Q8SLA5</accession>
<dbReference type="GeneID" id="73338953"/>
<organism evidence="1 2">
    <name type="scientific">Colletotrichum lupini</name>
    <dbReference type="NCBI Taxonomy" id="145971"/>
    <lineage>
        <taxon>Eukaryota</taxon>
        <taxon>Fungi</taxon>
        <taxon>Dikarya</taxon>
        <taxon>Ascomycota</taxon>
        <taxon>Pezizomycotina</taxon>
        <taxon>Sordariomycetes</taxon>
        <taxon>Hypocreomycetidae</taxon>
        <taxon>Glomerellales</taxon>
        <taxon>Glomerellaceae</taxon>
        <taxon>Colletotrichum</taxon>
        <taxon>Colletotrichum acutatum species complex</taxon>
    </lineage>
</organism>
<sequence length="107" mass="12214">MRASFMIIYCSFMTVDDQTVSEATYHELYQLLSCNGMQPLVSGSVFSPNAPAELFIGSLSKRNPTLFLPRKMNLIPFYTPEVWDALNVQHTKRFLSTLCDELPFMLP</sequence>
<dbReference type="AlphaFoldDB" id="A0A9Q8SLA5"/>
<reference evidence="1" key="1">
    <citation type="journal article" date="2021" name="Mol. Plant Microbe Interact.">
        <title>Complete Genome Sequence of the Plant-Pathogenic Fungus Colletotrichum lupini.</title>
        <authorList>
            <person name="Baroncelli R."/>
            <person name="Pensec F."/>
            <person name="Da Lio D."/>
            <person name="Boufleur T."/>
            <person name="Vicente I."/>
            <person name="Sarrocco S."/>
            <person name="Picot A."/>
            <person name="Baraldi E."/>
            <person name="Sukno S."/>
            <person name="Thon M."/>
            <person name="Le Floch G."/>
        </authorList>
    </citation>
    <scope>NUCLEOTIDE SEQUENCE</scope>
    <source>
        <strain evidence="1">IMI 504893</strain>
    </source>
</reference>
<evidence type="ECO:0000313" key="2">
    <source>
        <dbReference type="Proteomes" id="UP000830671"/>
    </source>
</evidence>
<proteinExistence type="predicted"/>
<gene>
    <name evidence="1" type="ORF">CLUP02_04934</name>
</gene>
<name>A0A9Q8SLA5_9PEZI</name>
<dbReference type="RefSeq" id="XP_049141086.1">
    <property type="nucleotide sequence ID" value="XM_049283943.1"/>
</dbReference>
<protein>
    <submittedName>
        <fullName evidence="1">Uncharacterized protein</fullName>
    </submittedName>
</protein>
<keyword evidence="2" id="KW-1185">Reference proteome</keyword>
<dbReference type="Proteomes" id="UP000830671">
    <property type="component" value="Chromosome 3"/>
</dbReference>